<accession>A0A0M3HHS8</accession>
<protein>
    <submittedName>
        <fullName evidence="3">Bromo domain-containing protein</fullName>
    </submittedName>
</protein>
<feature type="region of interest" description="Disordered" evidence="1">
    <location>
        <begin position="61"/>
        <end position="105"/>
    </location>
</feature>
<dbReference type="WBParaSite" id="ALUE_0000107301-mRNA-1">
    <property type="protein sequence ID" value="ALUE_0000107301-mRNA-1"/>
    <property type="gene ID" value="ALUE_0000107301"/>
</dbReference>
<reference evidence="3" key="1">
    <citation type="submission" date="2017-02" db="UniProtKB">
        <authorList>
            <consortium name="WormBaseParasite"/>
        </authorList>
    </citation>
    <scope>IDENTIFICATION</scope>
</reference>
<dbReference type="Proteomes" id="UP000036681">
    <property type="component" value="Unplaced"/>
</dbReference>
<evidence type="ECO:0000313" key="2">
    <source>
        <dbReference type="Proteomes" id="UP000036681"/>
    </source>
</evidence>
<dbReference type="AlphaFoldDB" id="A0A0M3HHS8"/>
<feature type="compositionally biased region" description="Pro residues" evidence="1">
    <location>
        <begin position="92"/>
        <end position="105"/>
    </location>
</feature>
<name>A0A0M3HHS8_ASCLU</name>
<sequence length="105" mass="11720">LHLHSKIVWFLAANTLKVPDYRFLADRVYEVVKKYEEEVAKIPEDKLKELIVPPMIGEKFQEDNNTKHVAPTKVTDAAQAKNEAEAKNVEQPPLPPPPAAGAPPV</sequence>
<keyword evidence="2" id="KW-1185">Reference proteome</keyword>
<evidence type="ECO:0000256" key="1">
    <source>
        <dbReference type="SAM" id="MobiDB-lite"/>
    </source>
</evidence>
<organism evidence="2 3">
    <name type="scientific">Ascaris lumbricoides</name>
    <name type="common">Giant roundworm</name>
    <dbReference type="NCBI Taxonomy" id="6252"/>
    <lineage>
        <taxon>Eukaryota</taxon>
        <taxon>Metazoa</taxon>
        <taxon>Ecdysozoa</taxon>
        <taxon>Nematoda</taxon>
        <taxon>Chromadorea</taxon>
        <taxon>Rhabditida</taxon>
        <taxon>Spirurina</taxon>
        <taxon>Ascaridomorpha</taxon>
        <taxon>Ascaridoidea</taxon>
        <taxon>Ascarididae</taxon>
        <taxon>Ascaris</taxon>
    </lineage>
</organism>
<proteinExistence type="predicted"/>
<evidence type="ECO:0000313" key="3">
    <source>
        <dbReference type="WBParaSite" id="ALUE_0000107301-mRNA-1"/>
    </source>
</evidence>